<dbReference type="Proteomes" id="UP000515180">
    <property type="component" value="Unplaced"/>
</dbReference>
<dbReference type="KEGG" id="bim:100748657"/>
<reference evidence="3" key="1">
    <citation type="submission" date="2025-08" db="UniProtKB">
        <authorList>
            <consortium name="RefSeq"/>
        </authorList>
    </citation>
    <scope>IDENTIFICATION</scope>
</reference>
<name>A0A6P3UZH7_BOMIM</name>
<protein>
    <submittedName>
        <fullName evidence="3">Uncharacterized protein LOC100748657 isoform X1</fullName>
    </submittedName>
</protein>
<feature type="chain" id="PRO_5028154637" evidence="1">
    <location>
        <begin position="20"/>
        <end position="650"/>
    </location>
</feature>
<evidence type="ECO:0000313" key="2">
    <source>
        <dbReference type="Proteomes" id="UP000515180"/>
    </source>
</evidence>
<gene>
    <name evidence="3" type="primary">LOC100748657</name>
</gene>
<dbReference type="AlphaFoldDB" id="A0A6P3UZH7"/>
<keyword evidence="1" id="KW-0732">Signal</keyword>
<dbReference type="OrthoDB" id="8197271at2759"/>
<proteinExistence type="predicted"/>
<sequence>MILPKDLVLFSYLIVLTRASFKGPSGAAPWASYASKSAYARALGLPVTEMDTITVPYIPKSPSFPKFVDPKMMISKKTDMLSNLFGGLGPAYPMSFKPFMPYIVSPSLYNTVDKTPLLSKSNVDDEAGQYKRGIFGPFGSKPFGPMASKFGPMPPFSSLNTIPDYSMKDEISRRKRSIDESTVTKLRSIMGTGKPETKDLGPSPPYPTLAPISEEPEEDVNVLLKRMGGPTAPKQYLPGMFGPFGPVVDPSMFIAKKTTFLDNLFKNIVTSTPAPGPIEVPTTKSTIVPPDFWLPSSVIPNPTEYNDKVSEFLDKLFDTLKLNKTALTSDDDSANFKNDLVRSIVSDGSHAQVKIARSIEDISSINAAKDSIVSNILSELGDLKSNMITTMNDLISYEKSATSLSSKKPFKPFSPGPWAKPTIDGMFSFQQKMGVLSQVFDMLTDLQKNITLAVQNITKARMASTAAPGGAFNANYLMTNDILSSPSGLPINMSLLDAIKHKLDTLDYGVPLAYNPSYSKFGLQMARSLPKGPGSVWVSYPEDAGGIKREIVNGAESFLNDGSSQKQQARSVKMQMHQGYQSLPAGSIESVQAGGGSTPEHQGGRIKLYIQMPVLPNMQDPSDYEDYYKWANWMEYLRNDNRGYRHHNHH</sequence>
<evidence type="ECO:0000313" key="3">
    <source>
        <dbReference type="RefSeq" id="XP_012244356.1"/>
    </source>
</evidence>
<feature type="signal peptide" evidence="1">
    <location>
        <begin position="1"/>
        <end position="19"/>
    </location>
</feature>
<dbReference type="RefSeq" id="XP_012244356.1">
    <property type="nucleotide sequence ID" value="XM_012388933.3"/>
</dbReference>
<organism evidence="2 3">
    <name type="scientific">Bombus impatiens</name>
    <name type="common">Bumblebee</name>
    <dbReference type="NCBI Taxonomy" id="132113"/>
    <lineage>
        <taxon>Eukaryota</taxon>
        <taxon>Metazoa</taxon>
        <taxon>Ecdysozoa</taxon>
        <taxon>Arthropoda</taxon>
        <taxon>Hexapoda</taxon>
        <taxon>Insecta</taxon>
        <taxon>Pterygota</taxon>
        <taxon>Neoptera</taxon>
        <taxon>Endopterygota</taxon>
        <taxon>Hymenoptera</taxon>
        <taxon>Apocrita</taxon>
        <taxon>Aculeata</taxon>
        <taxon>Apoidea</taxon>
        <taxon>Anthophila</taxon>
        <taxon>Apidae</taxon>
        <taxon>Bombus</taxon>
        <taxon>Pyrobombus</taxon>
    </lineage>
</organism>
<accession>A0A6P3UZH7</accession>
<keyword evidence="2" id="KW-1185">Reference proteome</keyword>
<dbReference type="GeneID" id="100748657"/>
<evidence type="ECO:0000256" key="1">
    <source>
        <dbReference type="SAM" id="SignalP"/>
    </source>
</evidence>